<evidence type="ECO:0000256" key="2">
    <source>
        <dbReference type="ARBA" id="ARBA00022525"/>
    </source>
</evidence>
<proteinExistence type="predicted"/>
<evidence type="ECO:0000256" key="3">
    <source>
        <dbReference type="SAM" id="Phobius"/>
    </source>
</evidence>
<organism evidence="5 6">
    <name type="scientific">Chitiniphilus purpureus</name>
    <dbReference type="NCBI Taxonomy" id="2981137"/>
    <lineage>
        <taxon>Bacteria</taxon>
        <taxon>Pseudomonadati</taxon>
        <taxon>Pseudomonadota</taxon>
        <taxon>Betaproteobacteria</taxon>
        <taxon>Neisseriales</taxon>
        <taxon>Chitinibacteraceae</taxon>
        <taxon>Chitiniphilus</taxon>
    </lineage>
</organism>
<evidence type="ECO:0000313" key="5">
    <source>
        <dbReference type="EMBL" id="UXY14524.1"/>
    </source>
</evidence>
<keyword evidence="6" id="KW-1185">Reference proteome</keyword>
<keyword evidence="2" id="KW-0964">Secreted</keyword>
<evidence type="ECO:0000313" key="6">
    <source>
        <dbReference type="Proteomes" id="UP001061302"/>
    </source>
</evidence>
<keyword evidence="3" id="KW-0812">Transmembrane</keyword>
<sequence>MGDLSTKLPDPPPSPKSRCQKIGQIVMVAVAVVVTAVTYFAASGAIGAAATSSASSAAIAGCAGSVAAAVAGINGGDIAAGALGGAVSAWSTEWIDEQMLLSGASYETRQVTLPYLSQLTSGVAAAVAGVDVTTAGAAGYNQAQYNRMLHSSEIEMLYKIAPNNPEYRARLFKQALRQVDSRWLATDKLWDEEASATLQAYKRSVLDKNGGLVYAPDGMPLVAFVATPTQKQHSEYFAETLSTYKQDYLFAAQTRFGRPLAEINQARRLAGDVAVGLTPVVGQVASLYTLIQGRSALTGEEESRWMAALGLVLPGAAKVVQKVKQANTVRQVANKVGGVAINGSVVGVRGSSVLGHSPRKGTTFGPQSDIDFFVESAKLTQGYSTSKNIPGFVIPKKILPDYPALADWSKTWSSTLKRDVTPGAFVPGTVPNEVAILFKR</sequence>
<keyword evidence="3" id="KW-0472">Membrane</keyword>
<protein>
    <submittedName>
        <fullName evidence="5">Pre-toxin TG domain-containing protein</fullName>
    </submittedName>
</protein>
<feature type="domain" description="Pre-toxin TG" evidence="4">
    <location>
        <begin position="272"/>
        <end position="329"/>
    </location>
</feature>
<name>A0ABY6DJI5_9NEIS</name>
<evidence type="ECO:0000256" key="1">
    <source>
        <dbReference type="ARBA" id="ARBA00004613"/>
    </source>
</evidence>
<dbReference type="EMBL" id="CP106753">
    <property type="protein sequence ID" value="UXY14524.1"/>
    <property type="molecule type" value="Genomic_DNA"/>
</dbReference>
<reference evidence="5" key="1">
    <citation type="submission" date="2022-10" db="EMBL/GenBank/DDBJ databases">
        <title>Chitiniphilus purpureus sp. nov., a novel chitin-degrading bacterium isolated from crawfish pond sediment.</title>
        <authorList>
            <person name="Li K."/>
        </authorList>
    </citation>
    <scope>NUCLEOTIDE SEQUENCE</scope>
    <source>
        <strain evidence="5">CD1</strain>
    </source>
</reference>
<dbReference type="RefSeq" id="WP_263123824.1">
    <property type="nucleotide sequence ID" value="NZ_CP106753.1"/>
</dbReference>
<dbReference type="InterPro" id="IPR027797">
    <property type="entry name" value="PT-TG_dom"/>
</dbReference>
<feature type="transmembrane region" description="Helical" evidence="3">
    <location>
        <begin position="25"/>
        <end position="50"/>
    </location>
</feature>
<dbReference type="Proteomes" id="UP001061302">
    <property type="component" value="Chromosome"/>
</dbReference>
<gene>
    <name evidence="5" type="ORF">N8I74_14525</name>
</gene>
<dbReference type="Pfam" id="PF14449">
    <property type="entry name" value="PT-TG"/>
    <property type="match status" value="1"/>
</dbReference>
<evidence type="ECO:0000259" key="4">
    <source>
        <dbReference type="Pfam" id="PF14449"/>
    </source>
</evidence>
<keyword evidence="3" id="KW-1133">Transmembrane helix</keyword>
<comment type="subcellular location">
    <subcellularLocation>
        <location evidence="1">Secreted</location>
    </subcellularLocation>
</comment>
<accession>A0ABY6DJI5</accession>